<protein>
    <recommendedName>
        <fullName evidence="15">Hydrogen voltage-gated channel 1</fullName>
    </recommendedName>
</protein>
<sequence>MPDFSTSTPLLLPSYDEDDDSYSRQRSSSPEGFPYYVRRLRRDSQQLLASRAKHFVVMGIVALDFIALLSNVFIQLIACETHQNDVAWVERVTEGLEIAGLNFQQSFHPRAGDIYLTSWFHIFDSVIIVASFVIDIFSKGLAESIGSLIVVLRLWRLAKISEEVVMGAAERTELLEEQLEELKTENSSLRARLGIRDEV</sequence>
<keyword evidence="7" id="KW-0406">Ion transport</keyword>
<reference evidence="13 14" key="1">
    <citation type="submission" date="2024-01" db="EMBL/GenBank/DDBJ databases">
        <title>Complete genome of Cladobotryum mycophilum ATHUM6906.</title>
        <authorList>
            <person name="Christinaki A.C."/>
            <person name="Myridakis A.I."/>
            <person name="Kouvelis V.N."/>
        </authorList>
    </citation>
    <scope>NUCLEOTIDE SEQUENCE [LARGE SCALE GENOMIC DNA]</scope>
    <source>
        <strain evidence="13 14">ATHUM6906</strain>
    </source>
</reference>
<dbReference type="EMBL" id="JAVFKD010000016">
    <property type="protein sequence ID" value="KAK5987442.1"/>
    <property type="molecule type" value="Genomic_DNA"/>
</dbReference>
<dbReference type="Proteomes" id="UP001338125">
    <property type="component" value="Unassembled WGS sequence"/>
</dbReference>
<keyword evidence="8 12" id="KW-0472">Membrane</keyword>
<keyword evidence="5" id="KW-0851">Voltage-gated channel</keyword>
<comment type="caution">
    <text evidence="13">The sequence shown here is derived from an EMBL/GenBank/DDBJ whole genome shotgun (WGS) entry which is preliminary data.</text>
</comment>
<evidence type="ECO:0000256" key="7">
    <source>
        <dbReference type="ARBA" id="ARBA00023065"/>
    </source>
</evidence>
<accession>A0ABR0S5K5</accession>
<evidence type="ECO:0000256" key="9">
    <source>
        <dbReference type="ARBA" id="ARBA00023303"/>
    </source>
</evidence>
<keyword evidence="10" id="KW-0175">Coiled coil</keyword>
<evidence type="ECO:0000256" key="3">
    <source>
        <dbReference type="ARBA" id="ARBA00022475"/>
    </source>
</evidence>
<feature type="region of interest" description="Disordered" evidence="11">
    <location>
        <begin position="1"/>
        <end position="29"/>
    </location>
</feature>
<evidence type="ECO:0000256" key="10">
    <source>
        <dbReference type="SAM" id="Coils"/>
    </source>
</evidence>
<dbReference type="PANTHER" id="PTHR46480">
    <property type="entry name" value="F20B24.22"/>
    <property type="match status" value="1"/>
</dbReference>
<evidence type="ECO:0000256" key="6">
    <source>
        <dbReference type="ARBA" id="ARBA00022989"/>
    </source>
</evidence>
<keyword evidence="9" id="KW-0407">Ion channel</keyword>
<keyword evidence="14" id="KW-1185">Reference proteome</keyword>
<evidence type="ECO:0000256" key="12">
    <source>
        <dbReference type="SAM" id="Phobius"/>
    </source>
</evidence>
<feature type="transmembrane region" description="Helical" evidence="12">
    <location>
        <begin position="55"/>
        <end position="78"/>
    </location>
</feature>
<dbReference type="InterPro" id="IPR031846">
    <property type="entry name" value="Hvcn1"/>
</dbReference>
<dbReference type="InterPro" id="IPR027359">
    <property type="entry name" value="Volt_channel_dom_sf"/>
</dbReference>
<evidence type="ECO:0008006" key="15">
    <source>
        <dbReference type="Google" id="ProtNLM"/>
    </source>
</evidence>
<gene>
    <name evidence="13" type="ORF">PT974_11569</name>
</gene>
<evidence type="ECO:0000256" key="2">
    <source>
        <dbReference type="ARBA" id="ARBA00022448"/>
    </source>
</evidence>
<dbReference type="PANTHER" id="PTHR46480:SF1">
    <property type="entry name" value="VOLTAGE-GATED HYDROGEN CHANNEL 1"/>
    <property type="match status" value="1"/>
</dbReference>
<evidence type="ECO:0000256" key="4">
    <source>
        <dbReference type="ARBA" id="ARBA00022692"/>
    </source>
</evidence>
<keyword evidence="6 12" id="KW-1133">Transmembrane helix</keyword>
<organism evidence="13 14">
    <name type="scientific">Cladobotryum mycophilum</name>
    <dbReference type="NCBI Taxonomy" id="491253"/>
    <lineage>
        <taxon>Eukaryota</taxon>
        <taxon>Fungi</taxon>
        <taxon>Dikarya</taxon>
        <taxon>Ascomycota</taxon>
        <taxon>Pezizomycotina</taxon>
        <taxon>Sordariomycetes</taxon>
        <taxon>Hypocreomycetidae</taxon>
        <taxon>Hypocreales</taxon>
        <taxon>Hypocreaceae</taxon>
        <taxon>Cladobotryum</taxon>
    </lineage>
</organism>
<evidence type="ECO:0000256" key="8">
    <source>
        <dbReference type="ARBA" id="ARBA00023136"/>
    </source>
</evidence>
<keyword evidence="2" id="KW-0813">Transport</keyword>
<evidence type="ECO:0000313" key="13">
    <source>
        <dbReference type="EMBL" id="KAK5987442.1"/>
    </source>
</evidence>
<evidence type="ECO:0000313" key="14">
    <source>
        <dbReference type="Proteomes" id="UP001338125"/>
    </source>
</evidence>
<keyword evidence="3" id="KW-1003">Cell membrane</keyword>
<keyword evidence="4 12" id="KW-0812">Transmembrane</keyword>
<dbReference type="Gene3D" id="1.20.120.350">
    <property type="entry name" value="Voltage-gated potassium channels. Chain C"/>
    <property type="match status" value="1"/>
</dbReference>
<evidence type="ECO:0000256" key="1">
    <source>
        <dbReference type="ARBA" id="ARBA00004651"/>
    </source>
</evidence>
<comment type="subcellular location">
    <subcellularLocation>
        <location evidence="1">Cell membrane</location>
        <topology evidence="1">Multi-pass membrane protein</topology>
    </subcellularLocation>
</comment>
<feature type="coiled-coil region" evidence="10">
    <location>
        <begin position="165"/>
        <end position="192"/>
    </location>
</feature>
<name>A0ABR0S5K5_9HYPO</name>
<evidence type="ECO:0000256" key="5">
    <source>
        <dbReference type="ARBA" id="ARBA00022882"/>
    </source>
</evidence>
<evidence type="ECO:0000256" key="11">
    <source>
        <dbReference type="SAM" id="MobiDB-lite"/>
    </source>
</evidence>
<proteinExistence type="predicted"/>